<organism evidence="1 2">
    <name type="scientific">Endozoicomonas numazuensis</name>
    <dbReference type="NCBI Taxonomy" id="1137799"/>
    <lineage>
        <taxon>Bacteria</taxon>
        <taxon>Pseudomonadati</taxon>
        <taxon>Pseudomonadota</taxon>
        <taxon>Gammaproteobacteria</taxon>
        <taxon>Oceanospirillales</taxon>
        <taxon>Endozoicomonadaceae</taxon>
        <taxon>Endozoicomonas</taxon>
    </lineage>
</organism>
<dbReference type="Proteomes" id="UP000028073">
    <property type="component" value="Unassembled WGS sequence"/>
</dbReference>
<dbReference type="STRING" id="1137799.GZ78_21055"/>
<name>A0A081ND48_9GAMM</name>
<evidence type="ECO:0000313" key="2">
    <source>
        <dbReference type="Proteomes" id="UP000028073"/>
    </source>
</evidence>
<sequence>MTMTTRLQENLAEMLLGFNDLEDLEQIKSLVESANKGSASGANHFVENAGQAVQPHDLKNFLRMYPMAQAMVAMVRHYELNKETDTLKVVLESLLEGLEEREANETLH</sequence>
<keyword evidence="2" id="KW-1185">Reference proteome</keyword>
<evidence type="ECO:0000313" key="1">
    <source>
        <dbReference type="EMBL" id="KEQ16371.1"/>
    </source>
</evidence>
<proteinExistence type="predicted"/>
<protein>
    <submittedName>
        <fullName evidence="1">Uncharacterized protein</fullName>
    </submittedName>
</protein>
<dbReference type="EMBL" id="JOKH01000005">
    <property type="protein sequence ID" value="KEQ16371.1"/>
    <property type="molecule type" value="Genomic_DNA"/>
</dbReference>
<reference evidence="1 2" key="1">
    <citation type="submission" date="2014-06" db="EMBL/GenBank/DDBJ databases">
        <title>Whole Genome Sequences of Three Symbiotic Endozoicomonas Bacteria.</title>
        <authorList>
            <person name="Neave M.J."/>
            <person name="Apprill A."/>
            <person name="Voolstra C.R."/>
        </authorList>
    </citation>
    <scope>NUCLEOTIDE SEQUENCE [LARGE SCALE GENOMIC DNA]</scope>
    <source>
        <strain evidence="1 2">DSM 25634</strain>
    </source>
</reference>
<accession>A0A081ND48</accession>
<dbReference type="AlphaFoldDB" id="A0A081ND48"/>
<gene>
    <name evidence="1" type="ORF">GZ78_21055</name>
</gene>
<comment type="caution">
    <text evidence="1">The sequence shown here is derived from an EMBL/GenBank/DDBJ whole genome shotgun (WGS) entry which is preliminary data.</text>
</comment>